<dbReference type="SUPFAM" id="SSF48452">
    <property type="entry name" value="TPR-like"/>
    <property type="match status" value="2"/>
</dbReference>
<comment type="similarity">
    <text evidence="1">Belongs to the AfsR/DnrI/RedD regulatory family.</text>
</comment>
<dbReference type="PRINTS" id="PR00364">
    <property type="entry name" value="DISEASERSIST"/>
</dbReference>
<evidence type="ECO:0000313" key="7">
    <source>
        <dbReference type="EMBL" id="SIR52554.1"/>
    </source>
</evidence>
<dbReference type="CDD" id="cd15831">
    <property type="entry name" value="BTAD"/>
    <property type="match status" value="1"/>
</dbReference>
<reference evidence="7 8" key="1">
    <citation type="submission" date="2017-01" db="EMBL/GenBank/DDBJ databases">
        <authorList>
            <person name="Mah S.A."/>
            <person name="Swanson W.J."/>
            <person name="Moy G.W."/>
            <person name="Vacquier V.D."/>
        </authorList>
    </citation>
    <scope>NUCLEOTIDE SEQUENCE [LARGE SCALE GENOMIC DNA]</scope>
    <source>
        <strain evidence="7 8">DSM 45758</strain>
    </source>
</reference>
<accession>A0A1N7BN13</accession>
<dbReference type="GO" id="GO:0003677">
    <property type="term" value="F:DNA binding"/>
    <property type="evidence" value="ECO:0007669"/>
    <property type="project" value="UniProtKB-UniRule"/>
</dbReference>
<keyword evidence="8" id="KW-1185">Reference proteome</keyword>
<keyword evidence="4" id="KW-0804">Transcription</keyword>
<dbReference type="InterPro" id="IPR001867">
    <property type="entry name" value="OmpR/PhoB-type_DNA-bd"/>
</dbReference>
<organism evidence="7 8">
    <name type="scientific">Micromonospora avicenniae</name>
    <dbReference type="NCBI Taxonomy" id="1198245"/>
    <lineage>
        <taxon>Bacteria</taxon>
        <taxon>Bacillati</taxon>
        <taxon>Actinomycetota</taxon>
        <taxon>Actinomycetes</taxon>
        <taxon>Micromonosporales</taxon>
        <taxon>Micromonosporaceae</taxon>
        <taxon>Micromonospora</taxon>
    </lineage>
</organism>
<dbReference type="PANTHER" id="PTHR35807">
    <property type="entry name" value="TRANSCRIPTIONAL REGULATOR REDD-RELATED"/>
    <property type="match status" value="1"/>
</dbReference>
<dbReference type="Pfam" id="PF00486">
    <property type="entry name" value="Trans_reg_C"/>
    <property type="match status" value="1"/>
</dbReference>
<dbReference type="Pfam" id="PF13191">
    <property type="entry name" value="AAA_16"/>
    <property type="match status" value="1"/>
</dbReference>
<dbReference type="AlphaFoldDB" id="A0A1N7BN13"/>
<dbReference type="PANTHER" id="PTHR35807:SF1">
    <property type="entry name" value="TRANSCRIPTIONAL REGULATOR REDD"/>
    <property type="match status" value="1"/>
</dbReference>
<dbReference type="InterPro" id="IPR011990">
    <property type="entry name" value="TPR-like_helical_dom_sf"/>
</dbReference>
<evidence type="ECO:0000259" key="6">
    <source>
        <dbReference type="PROSITE" id="PS51755"/>
    </source>
</evidence>
<dbReference type="InterPro" id="IPR019734">
    <property type="entry name" value="TPR_rpt"/>
</dbReference>
<dbReference type="Gene3D" id="1.10.10.10">
    <property type="entry name" value="Winged helix-like DNA-binding domain superfamily/Winged helix DNA-binding domain"/>
    <property type="match status" value="1"/>
</dbReference>
<dbReference type="InterPro" id="IPR051677">
    <property type="entry name" value="AfsR-DnrI-RedD_regulator"/>
</dbReference>
<protein>
    <submittedName>
        <fullName evidence="7">DNA-binding transcriptional activator of the SARP family</fullName>
    </submittedName>
</protein>
<dbReference type="Gene3D" id="1.25.40.10">
    <property type="entry name" value="Tetratricopeptide repeat domain"/>
    <property type="match status" value="2"/>
</dbReference>
<keyword evidence="3 5" id="KW-0238">DNA-binding</keyword>
<dbReference type="SMART" id="SM01043">
    <property type="entry name" value="BTAD"/>
    <property type="match status" value="1"/>
</dbReference>
<dbReference type="PROSITE" id="PS51755">
    <property type="entry name" value="OMPR_PHOB"/>
    <property type="match status" value="1"/>
</dbReference>
<dbReference type="Pfam" id="PF13424">
    <property type="entry name" value="TPR_12"/>
    <property type="match status" value="2"/>
</dbReference>
<evidence type="ECO:0000256" key="2">
    <source>
        <dbReference type="ARBA" id="ARBA00023015"/>
    </source>
</evidence>
<evidence type="ECO:0000256" key="5">
    <source>
        <dbReference type="PROSITE-ProRule" id="PRU01091"/>
    </source>
</evidence>
<dbReference type="STRING" id="1198245.SAMN05444858_11192"/>
<dbReference type="Proteomes" id="UP000186004">
    <property type="component" value="Unassembled WGS sequence"/>
</dbReference>
<sequence length="966" mass="104536">MKFRLLGPVELYTDDGQLISLQRRQERLMLAMLLLDPDRVVSAERLIGVLWGQRPPATARATLQALISRVRKAVRVAAGPNADGQVRLLALGEGYRLSVPSESVDLHRFQRMVEGARILTDPRRRSARLSAALDLWRGPALADAATGTVRERLCGGLEESRLTALLDRIDADLAAGRHRELVSELAELVVDHPLQERLHGQLMLAFYRSGRRADALAAYRDARRLLVTELGLEPGPSLRDLHAAVITDSPGLDPAVGSGSGAAVVTAAAGAEPSTASGTPGRAGSPREVQPPLAVVPAQLPAGVAAFVGRTAYLSRLDALVPDGTDERHDPTIVTITGTAGVGKTSLALRWAHHARRWFPDGQLYTDLRGFDPEATSASPSEVLHAFLHALQVPAQRIPAMPAAQSSLFRSLLADRRMLIVLDNAQNADQVRPLLPGSAGSMVVITSRNRLSGLTVIEGAHPMHVDLLTTGEARRLLANRLGAERAAAEPDAVDEIISHCSRLPLALAIVAARAAANPHFPLTVIANELRAARGGLDAFDGDETFTGVRAVFSWSYRALDPRAARLFRLLSLHPGPDIAAPAAASLAGVPVREVRPLLATLTGAHLLFEQSPGRYGSHDLLRAYASELAHVHEAASERGQAQRRLFDHYLHTADLANRLLYPGQQLMSLAAPGPGVAVAELAAPRQAVAWFASEQRVLLGVINQAAENGFDRHTWQLAGILTTFFHRCGLWHTMAATQQTVVTAASRITDSAGRAHLHRSLAVAIAALGRDDDAQAHLEFALDQFRELGDANSEADTHMGLVWVHGRLGQPELGLYHAEQALALWRKTGQLSGQANALNNIGWWHAHLGHYEQALAYCGEALTLHREIGDDRHGEAVTLDSLGFIHHHLGQHDRAVALYEQALERYREVSSRYYESRTLTRLGELHLAAGDPPLAGRTWRQALAILDELTHPDADQLRDRLAALPG</sequence>
<keyword evidence="2" id="KW-0805">Transcription regulation</keyword>
<dbReference type="GO" id="GO:0043531">
    <property type="term" value="F:ADP binding"/>
    <property type="evidence" value="ECO:0007669"/>
    <property type="project" value="InterPro"/>
</dbReference>
<evidence type="ECO:0000256" key="4">
    <source>
        <dbReference type="ARBA" id="ARBA00023163"/>
    </source>
</evidence>
<dbReference type="InterPro" id="IPR041664">
    <property type="entry name" value="AAA_16"/>
</dbReference>
<dbReference type="Pfam" id="PF03704">
    <property type="entry name" value="BTAD"/>
    <property type="match status" value="1"/>
</dbReference>
<evidence type="ECO:0000256" key="3">
    <source>
        <dbReference type="ARBA" id="ARBA00023125"/>
    </source>
</evidence>
<feature type="DNA-binding region" description="OmpR/PhoB-type" evidence="5">
    <location>
        <begin position="1"/>
        <end position="99"/>
    </location>
</feature>
<dbReference type="Gene3D" id="3.40.50.300">
    <property type="entry name" value="P-loop containing nucleotide triphosphate hydrolases"/>
    <property type="match status" value="1"/>
</dbReference>
<dbReference type="SMART" id="SM00028">
    <property type="entry name" value="TPR"/>
    <property type="match status" value="6"/>
</dbReference>
<dbReference type="RefSeq" id="WP_076471577.1">
    <property type="nucleotide sequence ID" value="NZ_FTNF01000011.1"/>
</dbReference>
<dbReference type="GO" id="GO:0006355">
    <property type="term" value="P:regulation of DNA-templated transcription"/>
    <property type="evidence" value="ECO:0007669"/>
    <property type="project" value="InterPro"/>
</dbReference>
<dbReference type="InterPro" id="IPR036388">
    <property type="entry name" value="WH-like_DNA-bd_sf"/>
</dbReference>
<dbReference type="SUPFAM" id="SSF52540">
    <property type="entry name" value="P-loop containing nucleoside triphosphate hydrolases"/>
    <property type="match status" value="1"/>
</dbReference>
<dbReference type="SMART" id="SM00862">
    <property type="entry name" value="Trans_reg_C"/>
    <property type="match status" value="1"/>
</dbReference>
<evidence type="ECO:0000313" key="8">
    <source>
        <dbReference type="Proteomes" id="UP000186004"/>
    </source>
</evidence>
<dbReference type="EMBL" id="FTNF01000011">
    <property type="protein sequence ID" value="SIR52554.1"/>
    <property type="molecule type" value="Genomic_DNA"/>
</dbReference>
<dbReference type="GO" id="GO:0000160">
    <property type="term" value="P:phosphorelay signal transduction system"/>
    <property type="evidence" value="ECO:0007669"/>
    <property type="project" value="InterPro"/>
</dbReference>
<feature type="domain" description="OmpR/PhoB-type" evidence="6">
    <location>
        <begin position="1"/>
        <end position="99"/>
    </location>
</feature>
<dbReference type="InterPro" id="IPR016032">
    <property type="entry name" value="Sig_transdc_resp-reg_C-effctor"/>
</dbReference>
<dbReference type="InterPro" id="IPR027417">
    <property type="entry name" value="P-loop_NTPase"/>
</dbReference>
<proteinExistence type="inferred from homology"/>
<name>A0A1N7BN13_9ACTN</name>
<gene>
    <name evidence="7" type="ORF">SAMN05444858_11192</name>
</gene>
<evidence type="ECO:0000256" key="1">
    <source>
        <dbReference type="ARBA" id="ARBA00005820"/>
    </source>
</evidence>
<dbReference type="InterPro" id="IPR005158">
    <property type="entry name" value="BTAD"/>
</dbReference>
<dbReference type="SUPFAM" id="SSF46894">
    <property type="entry name" value="C-terminal effector domain of the bipartite response regulators"/>
    <property type="match status" value="1"/>
</dbReference>